<dbReference type="PANTHER" id="PTHR31668">
    <property type="entry name" value="GLUCOSE TRANSPORT TRANSCRIPTION REGULATOR RGT1-RELATED-RELATED"/>
    <property type="match status" value="1"/>
</dbReference>
<dbReference type="SMART" id="SM00066">
    <property type="entry name" value="GAL4"/>
    <property type="match status" value="1"/>
</dbReference>
<dbReference type="PANTHER" id="PTHR31668:SF23">
    <property type="entry name" value="ZN(II)2CYS6 TRANSCRIPTION FACTOR (EUROFUNG)"/>
    <property type="match status" value="1"/>
</dbReference>
<dbReference type="InterPro" id="IPR050797">
    <property type="entry name" value="Carb_Metab_Trans_Reg"/>
</dbReference>
<evidence type="ECO:0000259" key="3">
    <source>
        <dbReference type="PROSITE" id="PS50048"/>
    </source>
</evidence>
<protein>
    <recommendedName>
        <fullName evidence="3">Zn(2)-C6 fungal-type domain-containing protein</fullName>
    </recommendedName>
</protein>
<evidence type="ECO:0000313" key="5">
    <source>
        <dbReference type="Proteomes" id="UP001446871"/>
    </source>
</evidence>
<accession>A0ABR1UM12</accession>
<name>A0ABR1UM12_9PEZI</name>
<dbReference type="InterPro" id="IPR036864">
    <property type="entry name" value="Zn2-C6_fun-type_DNA-bd_sf"/>
</dbReference>
<evidence type="ECO:0000256" key="2">
    <source>
        <dbReference type="SAM" id="MobiDB-lite"/>
    </source>
</evidence>
<reference evidence="4 5" key="1">
    <citation type="submission" date="2023-01" db="EMBL/GenBank/DDBJ databases">
        <title>Analysis of 21 Apiospora genomes using comparative genomics revels a genus with tremendous synthesis potential of carbohydrate active enzymes and secondary metabolites.</title>
        <authorList>
            <person name="Sorensen T."/>
        </authorList>
    </citation>
    <scope>NUCLEOTIDE SEQUENCE [LARGE SCALE GENOMIC DNA]</scope>
    <source>
        <strain evidence="4 5">CBS 83171</strain>
    </source>
</reference>
<dbReference type="SUPFAM" id="SSF57701">
    <property type="entry name" value="Zn2/Cys6 DNA-binding domain"/>
    <property type="match status" value="1"/>
</dbReference>
<dbReference type="Gene3D" id="4.10.240.10">
    <property type="entry name" value="Zn(2)-C6 fungal-type DNA-binding domain"/>
    <property type="match status" value="1"/>
</dbReference>
<dbReference type="Proteomes" id="UP001446871">
    <property type="component" value="Unassembled WGS sequence"/>
</dbReference>
<feature type="domain" description="Zn(2)-C6 fungal-type" evidence="3">
    <location>
        <begin position="12"/>
        <end position="45"/>
    </location>
</feature>
<dbReference type="PROSITE" id="PS00463">
    <property type="entry name" value="ZN2_CY6_FUNGAL_1"/>
    <property type="match status" value="1"/>
</dbReference>
<keyword evidence="5" id="KW-1185">Reference proteome</keyword>
<dbReference type="PROSITE" id="PS50048">
    <property type="entry name" value="ZN2_CY6_FUNGAL_2"/>
    <property type="match status" value="1"/>
</dbReference>
<evidence type="ECO:0000256" key="1">
    <source>
        <dbReference type="ARBA" id="ARBA00023242"/>
    </source>
</evidence>
<dbReference type="Pfam" id="PF00172">
    <property type="entry name" value="Zn_clus"/>
    <property type="match status" value="1"/>
</dbReference>
<comment type="caution">
    <text evidence="4">The sequence shown here is derived from an EMBL/GenBank/DDBJ whole genome shotgun (WGS) entry which is preliminary data.</text>
</comment>
<dbReference type="InterPro" id="IPR001138">
    <property type="entry name" value="Zn2Cys6_DnaBD"/>
</dbReference>
<evidence type="ECO:0000313" key="4">
    <source>
        <dbReference type="EMBL" id="KAK8059121.1"/>
    </source>
</evidence>
<dbReference type="CDD" id="cd00067">
    <property type="entry name" value="GAL4"/>
    <property type="match status" value="1"/>
</dbReference>
<organism evidence="4 5">
    <name type="scientific">Apiospora saccharicola</name>
    <dbReference type="NCBI Taxonomy" id="335842"/>
    <lineage>
        <taxon>Eukaryota</taxon>
        <taxon>Fungi</taxon>
        <taxon>Dikarya</taxon>
        <taxon>Ascomycota</taxon>
        <taxon>Pezizomycotina</taxon>
        <taxon>Sordariomycetes</taxon>
        <taxon>Xylariomycetidae</taxon>
        <taxon>Amphisphaeriales</taxon>
        <taxon>Apiosporaceae</taxon>
        <taxon>Apiospora</taxon>
    </lineage>
</organism>
<feature type="compositionally biased region" description="Low complexity" evidence="2">
    <location>
        <begin position="69"/>
        <end position="82"/>
    </location>
</feature>
<sequence>MPKVAATTKRSACDRCRAKRVRCPRAEDSIAPCPRCIRVGEPCVTGSPGRPGRPRKSPLDGVIIPNGPVVGSGDDSSLESLSTPQDGGDVEAYDTPSVQDEPLSANTSTAWLGADTLDRWTVPGDPNFFGAISTTTGSSRSGKFPSLDHLNNPSQPQGLLGAADNLDMMYSTEGSNDMLDVDPFLASFVCFSDAPPAPAPSAASSLRNLGEKLERQALAAKALFSDPRNIVEKCPEDGSFEGMASENPVAVALACTSELIEIVQSLTLGNGPDSHSSDVANAHGQRLLPGVPASSTRDPPISTETTLLVLSSYVALMRLYGSIFRHAHQSLSQTPPATIRSLKAKAVLRMGDIPAKVYAMGIIEVIRSHIQRLESCLELPATYRLSGEVTSSPQQCSKGIFAGGGRAKLLQSVMAQEDLQSEGGTKSFIEGIQENMAKTIALFDG</sequence>
<keyword evidence="1" id="KW-0539">Nucleus</keyword>
<dbReference type="EMBL" id="JAQQWM010000006">
    <property type="protein sequence ID" value="KAK8059121.1"/>
    <property type="molecule type" value="Genomic_DNA"/>
</dbReference>
<proteinExistence type="predicted"/>
<gene>
    <name evidence="4" type="ORF">PG996_009051</name>
</gene>
<feature type="region of interest" description="Disordered" evidence="2">
    <location>
        <begin position="41"/>
        <end position="91"/>
    </location>
</feature>